<dbReference type="AlphaFoldDB" id="A0A5P1FGH5"/>
<dbReference type="Proteomes" id="UP000243459">
    <property type="component" value="Chromosome 3"/>
</dbReference>
<feature type="region of interest" description="Disordered" evidence="1">
    <location>
        <begin position="1"/>
        <end position="24"/>
    </location>
</feature>
<name>A0A5P1FGH5_ASPOF</name>
<dbReference type="PANTHER" id="PTHR31696:SF69">
    <property type="entry name" value="PROTEIN MIZU-KUSSEI 1-LIKE"/>
    <property type="match status" value="1"/>
</dbReference>
<dbReference type="EMBL" id="CM007383">
    <property type="protein sequence ID" value="ONK75979.1"/>
    <property type="molecule type" value="Genomic_DNA"/>
</dbReference>
<dbReference type="Pfam" id="PF04759">
    <property type="entry name" value="DUF617"/>
    <property type="match status" value="1"/>
</dbReference>
<sequence>MEAPRSNNNQPPPPPNDDGGAIAATTTGGGRLWKLLVSIADSLFVPCTPPNVFLPSLPWANIFSITSTSPVSSSGTVVIGTILSDQETTKNKVKLCFQLPQDPNPFLFLDLPISHLDSDDACRVVLECDRVKSGGRPLMSVVTWAVYFNGKRVGFGSRREVDAGAGWALDSLRGVSTGVGVLPPPPTADDGPRLGYMRGKFERVVGSADSESYHFVDPAGCLGGNELSFFFVRL</sequence>
<dbReference type="InterPro" id="IPR006460">
    <property type="entry name" value="MIZ1-like_pln"/>
</dbReference>
<reference evidence="3" key="1">
    <citation type="journal article" date="2017" name="Nat. Commun.">
        <title>The asparagus genome sheds light on the origin and evolution of a young Y chromosome.</title>
        <authorList>
            <person name="Harkess A."/>
            <person name="Zhou J."/>
            <person name="Xu C."/>
            <person name="Bowers J.E."/>
            <person name="Van der Hulst R."/>
            <person name="Ayyampalayam S."/>
            <person name="Mercati F."/>
            <person name="Riccardi P."/>
            <person name="McKain M.R."/>
            <person name="Kakrana A."/>
            <person name="Tang H."/>
            <person name="Ray J."/>
            <person name="Groenendijk J."/>
            <person name="Arikit S."/>
            <person name="Mathioni S.M."/>
            <person name="Nakano M."/>
            <person name="Shan H."/>
            <person name="Telgmann-Rauber A."/>
            <person name="Kanno A."/>
            <person name="Yue Z."/>
            <person name="Chen H."/>
            <person name="Li W."/>
            <person name="Chen Y."/>
            <person name="Xu X."/>
            <person name="Zhang Y."/>
            <person name="Luo S."/>
            <person name="Chen H."/>
            <person name="Gao J."/>
            <person name="Mao Z."/>
            <person name="Pires J.C."/>
            <person name="Luo M."/>
            <person name="Kudrna D."/>
            <person name="Wing R.A."/>
            <person name="Meyers B.C."/>
            <person name="Yi K."/>
            <person name="Kong H."/>
            <person name="Lavrijsen P."/>
            <person name="Sunseri F."/>
            <person name="Falavigna A."/>
            <person name="Ye Y."/>
            <person name="Leebens-Mack J.H."/>
            <person name="Chen G."/>
        </authorList>
    </citation>
    <scope>NUCLEOTIDE SEQUENCE [LARGE SCALE GENOMIC DNA]</scope>
    <source>
        <strain evidence="3">cv. DH0086</strain>
    </source>
</reference>
<evidence type="ECO:0000256" key="1">
    <source>
        <dbReference type="SAM" id="MobiDB-lite"/>
    </source>
</evidence>
<dbReference type="NCBIfam" id="TIGR01570">
    <property type="entry name" value="A_thal_3588"/>
    <property type="match status" value="1"/>
</dbReference>
<evidence type="ECO:0008006" key="4">
    <source>
        <dbReference type="Google" id="ProtNLM"/>
    </source>
</evidence>
<dbReference type="Gramene" id="ONK75979">
    <property type="protein sequence ID" value="ONK75979"/>
    <property type="gene ID" value="A4U43_C03F22560"/>
</dbReference>
<organism evidence="2 3">
    <name type="scientific">Asparagus officinalis</name>
    <name type="common">Garden asparagus</name>
    <dbReference type="NCBI Taxonomy" id="4686"/>
    <lineage>
        <taxon>Eukaryota</taxon>
        <taxon>Viridiplantae</taxon>
        <taxon>Streptophyta</taxon>
        <taxon>Embryophyta</taxon>
        <taxon>Tracheophyta</taxon>
        <taxon>Spermatophyta</taxon>
        <taxon>Magnoliopsida</taxon>
        <taxon>Liliopsida</taxon>
        <taxon>Asparagales</taxon>
        <taxon>Asparagaceae</taxon>
        <taxon>Asparagoideae</taxon>
        <taxon>Asparagus</taxon>
    </lineage>
</organism>
<dbReference type="PANTHER" id="PTHR31696">
    <property type="entry name" value="PROTEIN MIZU-KUSSEI 1"/>
    <property type="match status" value="1"/>
</dbReference>
<accession>A0A5P1FGH5</accession>
<dbReference type="OrthoDB" id="337038at2759"/>
<protein>
    <recommendedName>
        <fullName evidence="4">Protein MIZU-KUSSEI 1</fullName>
    </recommendedName>
</protein>
<dbReference type="GO" id="GO:0010274">
    <property type="term" value="P:hydrotropism"/>
    <property type="evidence" value="ECO:0007669"/>
    <property type="project" value="InterPro"/>
</dbReference>
<evidence type="ECO:0000313" key="3">
    <source>
        <dbReference type="Proteomes" id="UP000243459"/>
    </source>
</evidence>
<evidence type="ECO:0000313" key="2">
    <source>
        <dbReference type="EMBL" id="ONK75979.1"/>
    </source>
</evidence>
<keyword evidence="3" id="KW-1185">Reference proteome</keyword>
<proteinExistence type="predicted"/>
<gene>
    <name evidence="2" type="ORF">A4U43_C03F22560</name>
</gene>